<dbReference type="RefSeq" id="XP_018994551.1">
    <property type="nucleotide sequence ID" value="XM_019137525.1"/>
</dbReference>
<dbReference type="AlphaFoldDB" id="A0A1E3HTN8"/>
<organism evidence="3 4">
    <name type="scientific">Cryptococcus amylolentus CBS 6039</name>
    <dbReference type="NCBI Taxonomy" id="1295533"/>
    <lineage>
        <taxon>Eukaryota</taxon>
        <taxon>Fungi</taxon>
        <taxon>Dikarya</taxon>
        <taxon>Basidiomycota</taxon>
        <taxon>Agaricomycotina</taxon>
        <taxon>Tremellomycetes</taxon>
        <taxon>Tremellales</taxon>
        <taxon>Cryptococcaceae</taxon>
        <taxon>Cryptococcus</taxon>
    </lineage>
</organism>
<evidence type="ECO:0000256" key="2">
    <source>
        <dbReference type="SAM" id="MobiDB-lite"/>
    </source>
</evidence>
<feature type="region of interest" description="Disordered" evidence="2">
    <location>
        <begin position="94"/>
        <end position="122"/>
    </location>
</feature>
<protein>
    <submittedName>
        <fullName evidence="3">Uncharacterized protein</fullName>
    </submittedName>
</protein>
<evidence type="ECO:0000256" key="1">
    <source>
        <dbReference type="PROSITE-ProRule" id="PRU00339"/>
    </source>
</evidence>
<dbReference type="Proteomes" id="UP000094065">
    <property type="component" value="Unassembled WGS sequence"/>
</dbReference>
<keyword evidence="1" id="KW-0802">TPR repeat</keyword>
<dbReference type="PROSITE" id="PS50005">
    <property type="entry name" value="TPR"/>
    <property type="match status" value="1"/>
</dbReference>
<feature type="region of interest" description="Disordered" evidence="2">
    <location>
        <begin position="1"/>
        <end position="69"/>
    </location>
</feature>
<dbReference type="InterPro" id="IPR011990">
    <property type="entry name" value="TPR-like_helical_dom_sf"/>
</dbReference>
<feature type="compositionally biased region" description="Acidic residues" evidence="2">
    <location>
        <begin position="30"/>
        <end position="66"/>
    </location>
</feature>
<dbReference type="GO" id="GO:0006383">
    <property type="term" value="P:transcription by RNA polymerase III"/>
    <property type="evidence" value="ECO:0007669"/>
    <property type="project" value="InterPro"/>
</dbReference>
<comment type="caution">
    <text evidence="3">The sequence shown here is derived from an EMBL/GenBank/DDBJ whole genome shotgun (WGS) entry which is preliminary data.</text>
</comment>
<dbReference type="Gene3D" id="1.25.40.10">
    <property type="entry name" value="Tetratricopeptide repeat domain"/>
    <property type="match status" value="3"/>
</dbReference>
<dbReference type="GeneID" id="30154938"/>
<keyword evidence="4" id="KW-1185">Reference proteome</keyword>
<gene>
    <name evidence="3" type="ORF">L202_03629</name>
</gene>
<dbReference type="GO" id="GO:0000127">
    <property type="term" value="C:transcription factor TFIIIC complex"/>
    <property type="evidence" value="ECO:0007669"/>
    <property type="project" value="TreeGrafter"/>
</dbReference>
<dbReference type="EMBL" id="AWGJ01000005">
    <property type="protein sequence ID" value="ODN79704.1"/>
    <property type="molecule type" value="Genomic_DNA"/>
</dbReference>
<dbReference type="Pfam" id="PF13432">
    <property type="entry name" value="TPR_16"/>
    <property type="match status" value="1"/>
</dbReference>
<dbReference type="STRING" id="1295533.A0A1E3HTN8"/>
<feature type="compositionally biased region" description="Basic and acidic residues" evidence="2">
    <location>
        <begin position="792"/>
        <end position="801"/>
    </location>
</feature>
<feature type="repeat" description="TPR" evidence="1">
    <location>
        <begin position="193"/>
        <end position="226"/>
    </location>
</feature>
<dbReference type="PANTHER" id="PTHR23082:SF0">
    <property type="entry name" value="GENERAL TRANSCRIPTION FACTOR 3C POLYPEPTIDE 3"/>
    <property type="match status" value="1"/>
</dbReference>
<feature type="compositionally biased region" description="Basic residues" evidence="2">
    <location>
        <begin position="802"/>
        <end position="812"/>
    </location>
</feature>
<feature type="region of interest" description="Disordered" evidence="2">
    <location>
        <begin position="785"/>
        <end position="821"/>
    </location>
</feature>
<name>A0A1E3HTN8_9TREE</name>
<sequence>MDTIDDSLIDPDLLEAGPPLVQRMGSVDMADGDESDIDYDNSEDDYQDSNPDSPEEDEEGAPVEDDVFGRLAGYASRAGAGEDAGDGNAFQREIELADDEEEVVPRTRSGKGKAKAKRTHKPSHQVLHLLGQANMAYLEGNLAEAIEMYLEVIRLDPYVPAAWTTLSSCYQELGDVEKARQMRFLGAHLDDEGDSWRDLAYEFKSLGQLEQCVYSLRKALKYEPEGIDLLWDLGSVYIEQGQKARGANVFKTMMSVDPAISNDPAFVSLFRPVLIATHQRALAAEAGRKTFDYHLATYSTPTSPPSVPQAPPAMTMDFITALIDDLISIEEFEDSLEVVRSGQRWLQGRGSQKHWNALEDDREFDPPGTLRNDEESSGYEMDVAMRHRLALVRIKLADEEEADIHIDYLLTLDPLIYHALLQSLGDALMDRSQWDRALDCYAIIQECDELADDTGLIFKIGVCQWKTGALDSALEALQWVTSIDPDNLDARLKTASVLEDMGRKAEALDLVTEVIRTRASRGTLSSTLQPLQPHQKVSKRVLEDQMRSQMQSLWLDVQAAERGTMEGEEGAVDRFVEAAGVLVENYRMDRSNFGKNRGVVRVLKSKKAKKNDIDDQAAEMQDRLERTLGLEDDEEAQYHVFRKTSFYGLSNEEWLTLVVKYCCVLMVRREEDVAMDILEHVVWSGLFHNRRCEIALRMTMIACAMRMKAWSKILESTAQLIIHSQFLPQPYLVMLGALASGGLAAHSAYTIVTFQNLMNRDLRTFDDAVEHGEKKLHFNEGIGRWTANKGKTKGEDGEKSTKKPKGQWKKRRQGEPGAGDAVVDEDVDMEDENARLGGIEGEGIGWGYRPVLPKKCSPYMNFLLAQEMLASRSFQGAIFYLLRAYNIDQWNPYICLLIAQAYFGRAMQRQSDNRPYQISQGMIFLDRYRRLSPQEGKPREEVEYNFARAFHGMGLSAFAVKHYEKVLEGVQSRMDECMEPEAVRKASLAWEAAHNLMLLYASSGNMALVKEKSIWMAI</sequence>
<dbReference type="OrthoDB" id="9991317at2759"/>
<dbReference type="InterPro" id="IPR039340">
    <property type="entry name" value="Tfc4/TFIIIC-102/Sfc4"/>
</dbReference>
<proteinExistence type="predicted"/>
<evidence type="ECO:0000313" key="4">
    <source>
        <dbReference type="Proteomes" id="UP000094065"/>
    </source>
</evidence>
<feature type="compositionally biased region" description="Basic residues" evidence="2">
    <location>
        <begin position="108"/>
        <end position="122"/>
    </location>
</feature>
<dbReference type="SUPFAM" id="SSF48452">
    <property type="entry name" value="TPR-like"/>
    <property type="match status" value="1"/>
</dbReference>
<dbReference type="InterPro" id="IPR019734">
    <property type="entry name" value="TPR_rpt"/>
</dbReference>
<dbReference type="Pfam" id="PF14559">
    <property type="entry name" value="TPR_19"/>
    <property type="match status" value="1"/>
</dbReference>
<dbReference type="PANTHER" id="PTHR23082">
    <property type="entry name" value="TRANSCRIPTION INITIATION FACTOR IIIC TFIIIC , POLYPEPTIDE 3-RELATED"/>
    <property type="match status" value="1"/>
</dbReference>
<evidence type="ECO:0000313" key="3">
    <source>
        <dbReference type="EMBL" id="ODN79704.1"/>
    </source>
</evidence>
<reference evidence="3 4" key="1">
    <citation type="submission" date="2016-06" db="EMBL/GenBank/DDBJ databases">
        <title>Evolution of pathogenesis and genome organization in the Tremellales.</title>
        <authorList>
            <person name="Cuomo C."/>
            <person name="Litvintseva A."/>
            <person name="Heitman J."/>
            <person name="Chen Y."/>
            <person name="Sun S."/>
            <person name="Springer D."/>
            <person name="Dromer F."/>
            <person name="Young S."/>
            <person name="Zeng Q."/>
            <person name="Chapman S."/>
            <person name="Gujja S."/>
            <person name="Saif S."/>
            <person name="Birren B."/>
        </authorList>
    </citation>
    <scope>NUCLEOTIDE SEQUENCE [LARGE SCALE GENOMIC DNA]</scope>
    <source>
        <strain evidence="3 4">CBS 6039</strain>
    </source>
</reference>
<accession>A0A1E3HTN8</accession>
<dbReference type="SMART" id="SM00028">
    <property type="entry name" value="TPR"/>
    <property type="match status" value="6"/>
</dbReference>
<feature type="compositionally biased region" description="Acidic residues" evidence="2">
    <location>
        <begin position="1"/>
        <end position="13"/>
    </location>
</feature>